<gene>
    <name evidence="3" type="ORF">PFISCL1PPCAC_27738</name>
</gene>
<keyword evidence="4" id="KW-1185">Reference proteome</keyword>
<keyword evidence="1" id="KW-0732">Signal</keyword>
<organism evidence="3 4">
    <name type="scientific">Pristionchus fissidentatus</name>
    <dbReference type="NCBI Taxonomy" id="1538716"/>
    <lineage>
        <taxon>Eukaryota</taxon>
        <taxon>Metazoa</taxon>
        <taxon>Ecdysozoa</taxon>
        <taxon>Nematoda</taxon>
        <taxon>Chromadorea</taxon>
        <taxon>Rhabditida</taxon>
        <taxon>Rhabditina</taxon>
        <taxon>Diplogasteromorpha</taxon>
        <taxon>Diplogasteroidea</taxon>
        <taxon>Neodiplogasteridae</taxon>
        <taxon>Pristionchus</taxon>
    </lineage>
</organism>
<name>A0AAV5WZ48_9BILA</name>
<dbReference type="EMBL" id="BTSY01000007">
    <property type="protein sequence ID" value="GMT36441.1"/>
    <property type="molecule type" value="Genomic_DNA"/>
</dbReference>
<evidence type="ECO:0000259" key="2">
    <source>
        <dbReference type="PROSITE" id="PS50041"/>
    </source>
</evidence>
<feature type="domain" description="C-type lectin" evidence="2">
    <location>
        <begin position="28"/>
        <end position="132"/>
    </location>
</feature>
<evidence type="ECO:0000256" key="1">
    <source>
        <dbReference type="SAM" id="SignalP"/>
    </source>
</evidence>
<dbReference type="SMART" id="SM00034">
    <property type="entry name" value="CLECT"/>
    <property type="match status" value="1"/>
</dbReference>
<accession>A0AAV5WZ48</accession>
<proteinExistence type="predicted"/>
<dbReference type="InterPro" id="IPR001304">
    <property type="entry name" value="C-type_lectin-like"/>
</dbReference>
<evidence type="ECO:0000313" key="4">
    <source>
        <dbReference type="Proteomes" id="UP001432322"/>
    </source>
</evidence>
<dbReference type="InterPro" id="IPR016187">
    <property type="entry name" value="CTDL_fold"/>
</dbReference>
<evidence type="ECO:0000313" key="3">
    <source>
        <dbReference type="EMBL" id="GMT36441.1"/>
    </source>
</evidence>
<protein>
    <recommendedName>
        <fullName evidence="2">C-type lectin domain-containing protein</fullName>
    </recommendedName>
</protein>
<feature type="signal peptide" evidence="1">
    <location>
        <begin position="1"/>
        <end position="21"/>
    </location>
</feature>
<reference evidence="3" key="1">
    <citation type="submission" date="2023-10" db="EMBL/GenBank/DDBJ databases">
        <title>Genome assembly of Pristionchus species.</title>
        <authorList>
            <person name="Yoshida K."/>
            <person name="Sommer R.J."/>
        </authorList>
    </citation>
    <scope>NUCLEOTIDE SEQUENCE</scope>
    <source>
        <strain evidence="3">RS5133</strain>
    </source>
</reference>
<comment type="caution">
    <text evidence="3">The sequence shown here is derived from an EMBL/GenBank/DDBJ whole genome shotgun (WGS) entry which is preliminary data.</text>
</comment>
<dbReference type="InterPro" id="IPR016186">
    <property type="entry name" value="C-type_lectin-like/link_sf"/>
</dbReference>
<dbReference type="Pfam" id="PF00059">
    <property type="entry name" value="Lectin_C"/>
    <property type="match status" value="1"/>
</dbReference>
<dbReference type="PROSITE" id="PS50041">
    <property type="entry name" value="C_TYPE_LECTIN_2"/>
    <property type="match status" value="1"/>
</dbReference>
<sequence>TAMRITIVLAMLLEAYYSLNCDGSWTTIGERCYKLQSSKSSWNAHYINCFFAGGKLASIESAQVNSEVKTLCHGSDAFIGGAAFGPFGPAWVWADGRPFAYTNWKDASYAVPVQEKPCIRIDSDGFWHPECCGVEASLYAVCLRSF</sequence>
<feature type="chain" id="PRO_5043562963" description="C-type lectin domain-containing protein" evidence="1">
    <location>
        <begin position="22"/>
        <end position="146"/>
    </location>
</feature>
<dbReference type="SUPFAM" id="SSF56436">
    <property type="entry name" value="C-type lectin-like"/>
    <property type="match status" value="1"/>
</dbReference>
<dbReference type="Gene3D" id="3.10.100.10">
    <property type="entry name" value="Mannose-Binding Protein A, subunit A"/>
    <property type="match status" value="1"/>
</dbReference>
<dbReference type="CDD" id="cd00037">
    <property type="entry name" value="CLECT"/>
    <property type="match status" value="1"/>
</dbReference>
<dbReference type="Proteomes" id="UP001432322">
    <property type="component" value="Unassembled WGS sequence"/>
</dbReference>
<feature type="non-terminal residue" evidence="3">
    <location>
        <position position="1"/>
    </location>
</feature>
<dbReference type="AlphaFoldDB" id="A0AAV5WZ48"/>